<dbReference type="CDD" id="cd04645">
    <property type="entry name" value="LbH_gamma_CA_like"/>
    <property type="match status" value="1"/>
</dbReference>
<organism evidence="2">
    <name type="scientific">Thermoanaerobaculum aquaticum</name>
    <dbReference type="NCBI Taxonomy" id="1312852"/>
    <lineage>
        <taxon>Bacteria</taxon>
        <taxon>Pseudomonadati</taxon>
        <taxon>Acidobacteriota</taxon>
        <taxon>Thermoanaerobaculia</taxon>
        <taxon>Thermoanaerobaculales</taxon>
        <taxon>Thermoanaerobaculaceae</taxon>
        <taxon>Thermoanaerobaculum</taxon>
    </lineage>
</organism>
<comment type="caution">
    <text evidence="2">The sequence shown here is derived from an EMBL/GenBank/DDBJ whole genome shotgun (WGS) entry which is preliminary data.</text>
</comment>
<reference evidence="2" key="1">
    <citation type="journal article" date="2020" name="mSystems">
        <title>Genome- and Community-Level Interaction Insights into Carbon Utilization and Element Cycling Functions of Hydrothermarchaeota in Hydrothermal Sediment.</title>
        <authorList>
            <person name="Zhou Z."/>
            <person name="Liu Y."/>
            <person name="Xu W."/>
            <person name="Pan J."/>
            <person name="Luo Z.H."/>
            <person name="Li M."/>
        </authorList>
    </citation>
    <scope>NUCLEOTIDE SEQUENCE [LARGE SCALE GENOMIC DNA]</scope>
    <source>
        <strain evidence="1">SpSt-186</strain>
        <strain evidence="2">SpSt-299</strain>
    </source>
</reference>
<dbReference type="SUPFAM" id="SSF51161">
    <property type="entry name" value="Trimeric LpxA-like enzymes"/>
    <property type="match status" value="1"/>
</dbReference>
<dbReference type="EMBL" id="DSHW01000273">
    <property type="protein sequence ID" value="HEQ88484.1"/>
    <property type="molecule type" value="Genomic_DNA"/>
</dbReference>
<dbReference type="Gene3D" id="2.160.10.10">
    <property type="entry name" value="Hexapeptide repeat proteins"/>
    <property type="match status" value="1"/>
</dbReference>
<dbReference type="InterPro" id="IPR011004">
    <property type="entry name" value="Trimer_LpxA-like_sf"/>
</dbReference>
<evidence type="ECO:0000313" key="2">
    <source>
        <dbReference type="EMBL" id="HET47077.1"/>
    </source>
</evidence>
<sequence>MRVRLRAFAGKRPRFGQRVFLASTAVVVGDVELADDVSVWYGAVIRADLNEVRVGRRSNIQDNAVIHVDTDAPTYVGEDVTVGHSAILHGCRVENGALVGMHATVLNGAVVGEGSLVAAGALVPPGMQVPPGMLVAGVPAKVVRPVKDEERERVRAGLVHYLELKSRYLAEEEQEKELACLSDWEKLL</sequence>
<dbReference type="AlphaFoldDB" id="A0A7C2SPH6"/>
<dbReference type="EMBL" id="DSMR01000202">
    <property type="protein sequence ID" value="HET47077.1"/>
    <property type="molecule type" value="Genomic_DNA"/>
</dbReference>
<protein>
    <submittedName>
        <fullName evidence="2">Gamma carbonic anhydrase family protein</fullName>
    </submittedName>
</protein>
<dbReference type="InterPro" id="IPR050484">
    <property type="entry name" value="Transf_Hexapept/Carb_Anhydrase"/>
</dbReference>
<proteinExistence type="predicted"/>
<dbReference type="PANTHER" id="PTHR13061">
    <property type="entry name" value="DYNACTIN SUBUNIT P25"/>
    <property type="match status" value="1"/>
</dbReference>
<name>A0A7C2SPH6_9BACT</name>
<accession>A0A7C2SPH6</accession>
<dbReference type="InterPro" id="IPR047324">
    <property type="entry name" value="LbH_gamma_CA-like"/>
</dbReference>
<gene>
    <name evidence="1" type="ORF">ENP06_03625</name>
    <name evidence="2" type="ORF">ENQ31_02800</name>
</gene>
<evidence type="ECO:0000313" key="1">
    <source>
        <dbReference type="EMBL" id="HEQ88484.1"/>
    </source>
</evidence>
<dbReference type="PANTHER" id="PTHR13061:SF29">
    <property type="entry name" value="GAMMA CARBONIC ANHYDRASE-LIKE 1, MITOCHONDRIAL-RELATED"/>
    <property type="match status" value="1"/>
</dbReference>